<protein>
    <submittedName>
        <fullName evidence="2">Uncharacterized protein</fullName>
    </submittedName>
</protein>
<dbReference type="EMBL" id="JACGWL010000009">
    <property type="protein sequence ID" value="KAK4394778.1"/>
    <property type="molecule type" value="Genomic_DNA"/>
</dbReference>
<feature type="coiled-coil region" evidence="1">
    <location>
        <begin position="21"/>
        <end position="128"/>
    </location>
</feature>
<gene>
    <name evidence="2" type="ORF">Sango_1632100</name>
</gene>
<accession>A0AAE1WJT0</accession>
<name>A0AAE1WJT0_9LAMI</name>
<evidence type="ECO:0000256" key="1">
    <source>
        <dbReference type="SAM" id="Coils"/>
    </source>
</evidence>
<dbReference type="Proteomes" id="UP001289374">
    <property type="component" value="Unassembled WGS sequence"/>
</dbReference>
<reference evidence="2" key="2">
    <citation type="journal article" date="2024" name="Plant">
        <title>Genomic evolution and insights into agronomic trait innovations of Sesamum species.</title>
        <authorList>
            <person name="Miao H."/>
            <person name="Wang L."/>
            <person name="Qu L."/>
            <person name="Liu H."/>
            <person name="Sun Y."/>
            <person name="Le M."/>
            <person name="Wang Q."/>
            <person name="Wei S."/>
            <person name="Zheng Y."/>
            <person name="Lin W."/>
            <person name="Duan Y."/>
            <person name="Cao H."/>
            <person name="Xiong S."/>
            <person name="Wang X."/>
            <person name="Wei L."/>
            <person name="Li C."/>
            <person name="Ma Q."/>
            <person name="Ju M."/>
            <person name="Zhao R."/>
            <person name="Li G."/>
            <person name="Mu C."/>
            <person name="Tian Q."/>
            <person name="Mei H."/>
            <person name="Zhang T."/>
            <person name="Gao T."/>
            <person name="Zhang H."/>
        </authorList>
    </citation>
    <scope>NUCLEOTIDE SEQUENCE</scope>
    <source>
        <strain evidence="2">K16</strain>
    </source>
</reference>
<dbReference type="AlphaFoldDB" id="A0AAE1WJT0"/>
<proteinExistence type="predicted"/>
<evidence type="ECO:0000313" key="3">
    <source>
        <dbReference type="Proteomes" id="UP001289374"/>
    </source>
</evidence>
<comment type="caution">
    <text evidence="2">The sequence shown here is derived from an EMBL/GenBank/DDBJ whole genome shotgun (WGS) entry which is preliminary data.</text>
</comment>
<evidence type="ECO:0000313" key="2">
    <source>
        <dbReference type="EMBL" id="KAK4394778.1"/>
    </source>
</evidence>
<organism evidence="2 3">
    <name type="scientific">Sesamum angolense</name>
    <dbReference type="NCBI Taxonomy" id="2727404"/>
    <lineage>
        <taxon>Eukaryota</taxon>
        <taxon>Viridiplantae</taxon>
        <taxon>Streptophyta</taxon>
        <taxon>Embryophyta</taxon>
        <taxon>Tracheophyta</taxon>
        <taxon>Spermatophyta</taxon>
        <taxon>Magnoliopsida</taxon>
        <taxon>eudicotyledons</taxon>
        <taxon>Gunneridae</taxon>
        <taxon>Pentapetalae</taxon>
        <taxon>asterids</taxon>
        <taxon>lamiids</taxon>
        <taxon>Lamiales</taxon>
        <taxon>Pedaliaceae</taxon>
        <taxon>Sesamum</taxon>
    </lineage>
</organism>
<dbReference type="Gene3D" id="1.10.287.1490">
    <property type="match status" value="1"/>
</dbReference>
<reference evidence="2" key="1">
    <citation type="submission" date="2020-06" db="EMBL/GenBank/DDBJ databases">
        <authorList>
            <person name="Li T."/>
            <person name="Hu X."/>
            <person name="Zhang T."/>
            <person name="Song X."/>
            <person name="Zhang H."/>
            <person name="Dai N."/>
            <person name="Sheng W."/>
            <person name="Hou X."/>
            <person name="Wei L."/>
        </authorList>
    </citation>
    <scope>NUCLEOTIDE SEQUENCE</scope>
    <source>
        <strain evidence="2">K16</strain>
        <tissue evidence="2">Leaf</tissue>
    </source>
</reference>
<sequence length="134" mass="14807">MEDGTSLEGEVSNDRAVEIAADEASSKISELKERITDLENENGTIIRENKEYKQKIEELKSSVRDLSAENVNLKKQVNKVQSENKASQVVVARAAQLETEASRLQHDLAAATSDLKESSEELSDLKRIFGGDES</sequence>
<keyword evidence="3" id="KW-1185">Reference proteome</keyword>
<keyword evidence="1" id="KW-0175">Coiled coil</keyword>